<dbReference type="EMBL" id="JYNU01000054">
    <property type="protein sequence ID" value="KMO69884.1"/>
    <property type="molecule type" value="Genomic_DNA"/>
</dbReference>
<dbReference type="Proteomes" id="UP000036313">
    <property type="component" value="Unassembled WGS sequence"/>
</dbReference>
<comment type="caution">
    <text evidence="1">The sequence shown here is derived from an EMBL/GenBank/DDBJ whole genome shotgun (WGS) entry which is preliminary data.</text>
</comment>
<proteinExistence type="predicted"/>
<evidence type="ECO:0000313" key="2">
    <source>
        <dbReference type="Proteomes" id="UP000036313"/>
    </source>
</evidence>
<evidence type="ECO:0000313" key="1">
    <source>
        <dbReference type="EMBL" id="KMO69884.1"/>
    </source>
</evidence>
<organism evidence="1 2">
    <name type="scientific">Mycolicibacterium obuense</name>
    <dbReference type="NCBI Taxonomy" id="1807"/>
    <lineage>
        <taxon>Bacteria</taxon>
        <taxon>Bacillati</taxon>
        <taxon>Actinomycetota</taxon>
        <taxon>Actinomycetes</taxon>
        <taxon>Mycobacteriales</taxon>
        <taxon>Mycobacteriaceae</taxon>
        <taxon>Mycolicibacterium</taxon>
    </lineage>
</organism>
<name>A0A0J6VHY1_9MYCO</name>
<dbReference type="RefSeq" id="WP_048424584.1">
    <property type="nucleotide sequence ID" value="NZ_JYNU01000054.1"/>
</dbReference>
<accession>A0A0J6VHY1</accession>
<dbReference type="PATRIC" id="fig|1807.14.peg.4273"/>
<evidence type="ECO:0008006" key="3">
    <source>
        <dbReference type="Google" id="ProtNLM"/>
    </source>
</evidence>
<reference evidence="1 2" key="1">
    <citation type="journal article" date="2015" name="Genome Biol. Evol.">
        <title>Characterization of Three Mycobacterium spp. with Potential Use in Bioremediation by Genome Sequencing and Comparative Genomics.</title>
        <authorList>
            <person name="Das S."/>
            <person name="Pettersson B.M."/>
            <person name="Behra P.R."/>
            <person name="Ramesh M."/>
            <person name="Dasgupta S."/>
            <person name="Bhattacharya A."/>
            <person name="Kirsebom L.A."/>
        </authorList>
    </citation>
    <scope>NUCLEOTIDE SEQUENCE [LARGE SCALE GENOMIC DNA]</scope>
    <source>
        <strain evidence="1 2">DSM 44075</strain>
    </source>
</reference>
<gene>
    <name evidence="1" type="ORF">MOBUDSM44075_04239</name>
</gene>
<sequence length="91" mass="10114">MTNTNGADWQADWAIEIDRGRLALDGSLVDAINALTRAQQALATLTSKHVYDIEFAEDPQGDDIASFLSDSLRNTRAAYHIAHRVIEDERT</sequence>
<dbReference type="AlphaFoldDB" id="A0A0J6VHY1"/>
<protein>
    <recommendedName>
        <fullName evidence="3">DUF222 domain-containing protein</fullName>
    </recommendedName>
</protein>